<dbReference type="Proteomes" id="UP000828941">
    <property type="component" value="Chromosome 11"/>
</dbReference>
<reference evidence="1 2" key="1">
    <citation type="journal article" date="2022" name="DNA Res.">
        <title>Chromosomal-level genome assembly of the orchid tree Bauhinia variegata (Leguminosae; Cercidoideae) supports the allotetraploid origin hypothesis of Bauhinia.</title>
        <authorList>
            <person name="Zhong Y."/>
            <person name="Chen Y."/>
            <person name="Zheng D."/>
            <person name="Pang J."/>
            <person name="Liu Y."/>
            <person name="Luo S."/>
            <person name="Meng S."/>
            <person name="Qian L."/>
            <person name="Wei D."/>
            <person name="Dai S."/>
            <person name="Zhou R."/>
        </authorList>
    </citation>
    <scope>NUCLEOTIDE SEQUENCE [LARGE SCALE GENOMIC DNA]</scope>
    <source>
        <strain evidence="1">BV-YZ2020</strain>
    </source>
</reference>
<protein>
    <submittedName>
        <fullName evidence="1">Uncharacterized protein</fullName>
    </submittedName>
</protein>
<comment type="caution">
    <text evidence="1">The sequence shown here is derived from an EMBL/GenBank/DDBJ whole genome shotgun (WGS) entry which is preliminary data.</text>
</comment>
<evidence type="ECO:0000313" key="2">
    <source>
        <dbReference type="Proteomes" id="UP000828941"/>
    </source>
</evidence>
<organism evidence="1 2">
    <name type="scientific">Bauhinia variegata</name>
    <name type="common">Purple orchid tree</name>
    <name type="synonym">Phanera variegata</name>
    <dbReference type="NCBI Taxonomy" id="167791"/>
    <lineage>
        <taxon>Eukaryota</taxon>
        <taxon>Viridiplantae</taxon>
        <taxon>Streptophyta</taxon>
        <taxon>Embryophyta</taxon>
        <taxon>Tracheophyta</taxon>
        <taxon>Spermatophyta</taxon>
        <taxon>Magnoliopsida</taxon>
        <taxon>eudicotyledons</taxon>
        <taxon>Gunneridae</taxon>
        <taxon>Pentapetalae</taxon>
        <taxon>rosids</taxon>
        <taxon>fabids</taxon>
        <taxon>Fabales</taxon>
        <taxon>Fabaceae</taxon>
        <taxon>Cercidoideae</taxon>
        <taxon>Cercideae</taxon>
        <taxon>Bauhiniinae</taxon>
        <taxon>Bauhinia</taxon>
    </lineage>
</organism>
<accession>A0ACB9LQ43</accession>
<evidence type="ECO:0000313" key="1">
    <source>
        <dbReference type="EMBL" id="KAI4313341.1"/>
    </source>
</evidence>
<dbReference type="EMBL" id="CM039436">
    <property type="protein sequence ID" value="KAI4313341.1"/>
    <property type="molecule type" value="Genomic_DNA"/>
</dbReference>
<name>A0ACB9LQ43_BAUVA</name>
<proteinExistence type="predicted"/>
<gene>
    <name evidence="1" type="ORF">L6164_026327</name>
</gene>
<sequence>MSQRDEVDVDMDDRPEDMIRDIGAESFEESHVFDKLCSNADKPSHPRCTKFTWLLGVLRCGVLDIYHNKSFKIRTMIFYTINEFF</sequence>
<keyword evidence="2" id="KW-1185">Reference proteome</keyword>